<reference evidence="1 2" key="1">
    <citation type="submission" date="2019-09" db="EMBL/GenBank/DDBJ databases">
        <authorList>
            <person name="Ou C."/>
        </authorList>
    </citation>
    <scope>NUCLEOTIDE SEQUENCE [LARGE SCALE GENOMIC DNA]</scope>
    <source>
        <strain evidence="1">S2</strain>
        <tissue evidence="1">Leaf</tissue>
    </source>
</reference>
<evidence type="ECO:0000313" key="2">
    <source>
        <dbReference type="Proteomes" id="UP000327157"/>
    </source>
</evidence>
<accession>A0A5N5GPC7</accession>
<reference evidence="2" key="2">
    <citation type="submission" date="2019-10" db="EMBL/GenBank/DDBJ databases">
        <title>A de novo genome assembly of a pear dwarfing rootstock.</title>
        <authorList>
            <person name="Wang F."/>
            <person name="Wang J."/>
            <person name="Li S."/>
            <person name="Zhang Y."/>
            <person name="Fang M."/>
            <person name="Ma L."/>
            <person name="Zhao Y."/>
            <person name="Jiang S."/>
        </authorList>
    </citation>
    <scope>NUCLEOTIDE SEQUENCE [LARGE SCALE GENOMIC DNA]</scope>
</reference>
<keyword evidence="2" id="KW-1185">Reference proteome</keyword>
<comment type="caution">
    <text evidence="1">The sequence shown here is derived from an EMBL/GenBank/DDBJ whole genome shotgun (WGS) entry which is preliminary data.</text>
</comment>
<proteinExistence type="predicted"/>
<gene>
    <name evidence="1" type="ORF">D8674_034910</name>
</gene>
<name>A0A5N5GPC7_9ROSA</name>
<protein>
    <submittedName>
        <fullName evidence="1">Uncharacterized protein</fullName>
    </submittedName>
</protein>
<dbReference type="Proteomes" id="UP000327157">
    <property type="component" value="Chromosome 9"/>
</dbReference>
<organism evidence="1 2">
    <name type="scientific">Pyrus ussuriensis x Pyrus communis</name>
    <dbReference type="NCBI Taxonomy" id="2448454"/>
    <lineage>
        <taxon>Eukaryota</taxon>
        <taxon>Viridiplantae</taxon>
        <taxon>Streptophyta</taxon>
        <taxon>Embryophyta</taxon>
        <taxon>Tracheophyta</taxon>
        <taxon>Spermatophyta</taxon>
        <taxon>Magnoliopsida</taxon>
        <taxon>eudicotyledons</taxon>
        <taxon>Gunneridae</taxon>
        <taxon>Pentapetalae</taxon>
        <taxon>rosids</taxon>
        <taxon>fabids</taxon>
        <taxon>Rosales</taxon>
        <taxon>Rosaceae</taxon>
        <taxon>Amygdaloideae</taxon>
        <taxon>Maleae</taxon>
        <taxon>Pyrus</taxon>
    </lineage>
</organism>
<evidence type="ECO:0000313" key="1">
    <source>
        <dbReference type="EMBL" id="KAB2612594.1"/>
    </source>
</evidence>
<reference evidence="1 2" key="3">
    <citation type="submission" date="2019-11" db="EMBL/GenBank/DDBJ databases">
        <title>A de novo genome assembly of a pear dwarfing rootstock.</title>
        <authorList>
            <person name="Wang F."/>
            <person name="Wang J."/>
            <person name="Li S."/>
            <person name="Zhang Y."/>
            <person name="Fang M."/>
            <person name="Ma L."/>
            <person name="Zhao Y."/>
            <person name="Jiang S."/>
        </authorList>
    </citation>
    <scope>NUCLEOTIDE SEQUENCE [LARGE SCALE GENOMIC DNA]</scope>
    <source>
        <strain evidence="1">S2</strain>
        <tissue evidence="1">Leaf</tissue>
    </source>
</reference>
<dbReference type="EMBL" id="SMOL01000458">
    <property type="protein sequence ID" value="KAB2612594.1"/>
    <property type="molecule type" value="Genomic_DNA"/>
</dbReference>
<sequence length="90" mass="10124">MVLFHQGTTTCHGSLPPQTNVLAHHHQPLSLVGTHGTFIVVKFGSYERVESREKKSIQPHEPSSSLYENQGTQIFGLPYWDSGNEIFHHS</sequence>
<dbReference type="AlphaFoldDB" id="A0A5N5GPC7"/>